<reference evidence="1 2" key="1">
    <citation type="submission" date="2019-12" db="EMBL/GenBank/DDBJ databases">
        <title>Functional and genomic insights into the Sphingobium yanoikuyae YC-JY1, a bacterium efficiently degrading bisphenol A.</title>
        <authorList>
            <person name="Jia Y."/>
            <person name="Li X."/>
            <person name="Wang J."/>
            <person name="Eltoukhy A."/>
            <person name="Lamraoui I."/>
            <person name="Yan Y."/>
        </authorList>
    </citation>
    <scope>NUCLEOTIDE SEQUENCE [LARGE SCALE GENOMIC DNA]</scope>
    <source>
        <strain evidence="1 2">YC-JY1</strain>
    </source>
</reference>
<accession>A0A6P1GI40</accession>
<dbReference type="Proteomes" id="UP000464086">
    <property type="component" value="Chromosome"/>
</dbReference>
<evidence type="ECO:0000313" key="1">
    <source>
        <dbReference type="EMBL" id="QHD68195.1"/>
    </source>
</evidence>
<name>A0A6P1GI40_SPHYA</name>
<gene>
    <name evidence="1" type="ORF">GS397_14840</name>
</gene>
<organism evidence="1 2">
    <name type="scientific">Sphingobium yanoikuyae</name>
    <name type="common">Sphingomonas yanoikuyae</name>
    <dbReference type="NCBI Taxonomy" id="13690"/>
    <lineage>
        <taxon>Bacteria</taxon>
        <taxon>Pseudomonadati</taxon>
        <taxon>Pseudomonadota</taxon>
        <taxon>Alphaproteobacteria</taxon>
        <taxon>Sphingomonadales</taxon>
        <taxon>Sphingomonadaceae</taxon>
        <taxon>Sphingobium</taxon>
    </lineage>
</organism>
<proteinExistence type="predicted"/>
<dbReference type="RefSeq" id="WP_159366897.1">
    <property type="nucleotide sequence ID" value="NZ_CP047218.1"/>
</dbReference>
<dbReference type="EMBL" id="CP047218">
    <property type="protein sequence ID" value="QHD68195.1"/>
    <property type="molecule type" value="Genomic_DNA"/>
</dbReference>
<protein>
    <submittedName>
        <fullName evidence="1">Uncharacterized protein</fullName>
    </submittedName>
</protein>
<evidence type="ECO:0000313" key="2">
    <source>
        <dbReference type="Proteomes" id="UP000464086"/>
    </source>
</evidence>
<dbReference type="AlphaFoldDB" id="A0A6P1GI40"/>
<sequence length="89" mass="9585">MTEPDTVSDGAWENIKAMRAIAKRDDQPDMVAVELVQEIADIVDRARGKIPDEDCAVLLGIGSTFVRQAEAEIMAGIQAFAGIRKGAAR</sequence>